<dbReference type="PRINTS" id="PR00080">
    <property type="entry name" value="SDRFAMILY"/>
</dbReference>
<gene>
    <name evidence="5" type="ORF">K469DRAFT_720859</name>
</gene>
<dbReference type="InterPro" id="IPR036291">
    <property type="entry name" value="NAD(P)-bd_dom_sf"/>
</dbReference>
<dbReference type="PANTHER" id="PTHR24320">
    <property type="entry name" value="RETINOL DEHYDROGENASE"/>
    <property type="match status" value="1"/>
</dbReference>
<proteinExistence type="inferred from homology"/>
<name>A0A6A6DCC9_9PEZI</name>
<dbReference type="InterPro" id="IPR002347">
    <property type="entry name" value="SDR_fam"/>
</dbReference>
<evidence type="ECO:0000256" key="2">
    <source>
        <dbReference type="ARBA" id="ARBA00022857"/>
    </source>
</evidence>
<evidence type="ECO:0000256" key="1">
    <source>
        <dbReference type="ARBA" id="ARBA00006484"/>
    </source>
</evidence>
<reference evidence="5" key="1">
    <citation type="journal article" date="2020" name="Stud. Mycol.">
        <title>101 Dothideomycetes genomes: a test case for predicting lifestyles and emergence of pathogens.</title>
        <authorList>
            <person name="Haridas S."/>
            <person name="Albert R."/>
            <person name="Binder M."/>
            <person name="Bloem J."/>
            <person name="Labutti K."/>
            <person name="Salamov A."/>
            <person name="Andreopoulos B."/>
            <person name="Baker S."/>
            <person name="Barry K."/>
            <person name="Bills G."/>
            <person name="Bluhm B."/>
            <person name="Cannon C."/>
            <person name="Castanera R."/>
            <person name="Culley D."/>
            <person name="Daum C."/>
            <person name="Ezra D."/>
            <person name="Gonzalez J."/>
            <person name="Henrissat B."/>
            <person name="Kuo A."/>
            <person name="Liang C."/>
            <person name="Lipzen A."/>
            <person name="Lutzoni F."/>
            <person name="Magnuson J."/>
            <person name="Mondo S."/>
            <person name="Nolan M."/>
            <person name="Ohm R."/>
            <person name="Pangilinan J."/>
            <person name="Park H.-J."/>
            <person name="Ramirez L."/>
            <person name="Alfaro M."/>
            <person name="Sun H."/>
            <person name="Tritt A."/>
            <person name="Yoshinaga Y."/>
            <person name="Zwiers L.-H."/>
            <person name="Turgeon B."/>
            <person name="Goodwin S."/>
            <person name="Spatafora J."/>
            <person name="Crous P."/>
            <person name="Grigoriev I."/>
        </authorList>
    </citation>
    <scope>NUCLEOTIDE SEQUENCE</scope>
    <source>
        <strain evidence="5">CBS 207.26</strain>
    </source>
</reference>
<dbReference type="SUPFAM" id="SSF51735">
    <property type="entry name" value="NAD(P)-binding Rossmann-fold domains"/>
    <property type="match status" value="1"/>
</dbReference>
<feature type="non-terminal residue" evidence="5">
    <location>
        <position position="288"/>
    </location>
</feature>
<dbReference type="EMBL" id="ML994692">
    <property type="protein sequence ID" value="KAF2177174.1"/>
    <property type="molecule type" value="Genomic_DNA"/>
</dbReference>
<evidence type="ECO:0000313" key="6">
    <source>
        <dbReference type="Proteomes" id="UP000800200"/>
    </source>
</evidence>
<dbReference type="OrthoDB" id="191139at2759"/>
<dbReference type="GO" id="GO:0016491">
    <property type="term" value="F:oxidoreductase activity"/>
    <property type="evidence" value="ECO:0007669"/>
    <property type="project" value="UniProtKB-KW"/>
</dbReference>
<evidence type="ECO:0000256" key="4">
    <source>
        <dbReference type="RuleBase" id="RU000363"/>
    </source>
</evidence>
<dbReference type="AlphaFoldDB" id="A0A6A6DCC9"/>
<dbReference type="PANTHER" id="PTHR24320:SF282">
    <property type="entry name" value="WW DOMAIN-CONTAINING OXIDOREDUCTASE"/>
    <property type="match status" value="1"/>
</dbReference>
<sequence length="288" mass="31709">MDQHHERTTVVQPREALKNIIYIQTQILEVPVTVAHLFFNFLIYDFKDAVINMFSGKSFNPAQDIPSLAGKVILVTGGNTGLGKQTILYLSQHSPARVYLAARTASKAQSAIADIKKVVPDAPIEHLPLDLTSFASIKSAAETFRAKEQRLDLLINNAGVMATPPSQTTEGYENQFGTNHMGHALFTKLLMPILLATAEQPDSDVRIVNLTSMGHILAPSGGLIFDQEALGKKSTWARYGQSKLSNILFTRELAQRYPQITSVSIHPGVILTDLYASVMTNFFMRIAI</sequence>
<dbReference type="Gene3D" id="3.40.50.720">
    <property type="entry name" value="NAD(P)-binding Rossmann-like Domain"/>
    <property type="match status" value="1"/>
</dbReference>
<accession>A0A6A6DCC9</accession>
<evidence type="ECO:0000256" key="3">
    <source>
        <dbReference type="ARBA" id="ARBA00023002"/>
    </source>
</evidence>
<organism evidence="5 6">
    <name type="scientific">Zopfia rhizophila CBS 207.26</name>
    <dbReference type="NCBI Taxonomy" id="1314779"/>
    <lineage>
        <taxon>Eukaryota</taxon>
        <taxon>Fungi</taxon>
        <taxon>Dikarya</taxon>
        <taxon>Ascomycota</taxon>
        <taxon>Pezizomycotina</taxon>
        <taxon>Dothideomycetes</taxon>
        <taxon>Dothideomycetes incertae sedis</taxon>
        <taxon>Zopfiaceae</taxon>
        <taxon>Zopfia</taxon>
    </lineage>
</organism>
<protein>
    <submittedName>
        <fullName evidence="5">NAD(P)-binding protein</fullName>
    </submittedName>
</protein>
<dbReference type="Pfam" id="PF00106">
    <property type="entry name" value="adh_short"/>
    <property type="match status" value="1"/>
</dbReference>
<evidence type="ECO:0000313" key="5">
    <source>
        <dbReference type="EMBL" id="KAF2177174.1"/>
    </source>
</evidence>
<keyword evidence="3" id="KW-0560">Oxidoreductase</keyword>
<keyword evidence="2" id="KW-0521">NADP</keyword>
<dbReference type="Proteomes" id="UP000800200">
    <property type="component" value="Unassembled WGS sequence"/>
</dbReference>
<keyword evidence="6" id="KW-1185">Reference proteome</keyword>
<dbReference type="PRINTS" id="PR00081">
    <property type="entry name" value="GDHRDH"/>
</dbReference>
<comment type="similarity">
    <text evidence="1 4">Belongs to the short-chain dehydrogenases/reductases (SDR) family.</text>
</comment>